<dbReference type="SUPFAM" id="SSF56059">
    <property type="entry name" value="Glutathione synthetase ATP-binding domain-like"/>
    <property type="match status" value="1"/>
</dbReference>
<dbReference type="PANTHER" id="PTHR43585">
    <property type="entry name" value="FUMIPYRROLE BIOSYNTHESIS PROTEIN C"/>
    <property type="match status" value="1"/>
</dbReference>
<sequence>MSEKKVVFFVEPSFFGVSFVKEAHNLGCYVVVLVSADTNPLLYGYDGEYDDLLVCDIRDTQSIYNVIRTSKYNKIDALLAATDYAAATTAGAAERLHIPCMSVETAMMARNKDLARVRYGEHHVPSAKFKIVSTFSEALDAAETIGYPVVLKPTNTASSQNVFFINGQEQLHDAFAVIENFTTSYMGFSVRKEYLIEEYLDGPEFSVEIFLVKGNVVFAEVTEKVTSPLPYFVEMFHIFPTSVLEDKKSHMIGITRQALESIGFTSGPAHVEVKYTKTGPRIVEVNGRPGGDNITSDLIPGAYQINIFRQAVRNALEQPVTFTVDNPASCAVGYICAPRDGIFVSIENLAFVLQDPVVIRSVINVKPGDCVTVPKSSDDRLGYIIIKMDTPAQAKAKIIELVSSLNVILQD</sequence>
<name>A0A2I5T603_SERS3</name>
<dbReference type="Gene3D" id="3.30.470.20">
    <property type="entry name" value="ATP-grasp fold, B domain"/>
    <property type="match status" value="1"/>
</dbReference>
<reference evidence="7" key="2">
    <citation type="submission" date="2013-09" db="EMBL/GenBank/DDBJ databases">
        <authorList>
            <person name="Wang G."/>
            <person name="Yang Y."/>
            <person name="Su Y."/>
        </authorList>
    </citation>
    <scope>NUCLEOTIDE SEQUENCE</scope>
    <source>
        <strain evidence="7">ATCC 39006</strain>
    </source>
</reference>
<dbReference type="InterPro" id="IPR011761">
    <property type="entry name" value="ATP-grasp"/>
</dbReference>
<reference evidence="7" key="4">
    <citation type="submission" date="2017-11" db="EMBL/GenBank/DDBJ databases">
        <title>Complete genome sequence of Serratia sp. ATCC 39006.</title>
        <authorList>
            <person name="Hampton H.G."/>
            <person name="Jackson S.A."/>
            <person name="Jauregui R."/>
            <person name="Poulter G.T.M."/>
            <person name="Salmond G.P.C."/>
            <person name="Fineran P.C."/>
        </authorList>
    </citation>
    <scope>NUCLEOTIDE SEQUENCE</scope>
    <source>
        <strain evidence="7">ATCC 39006</strain>
    </source>
</reference>
<protein>
    <submittedName>
        <fullName evidence="7">Carboxylate--amine ligase</fullName>
    </submittedName>
</protein>
<dbReference type="SMR" id="A0A2I5T603"/>
<dbReference type="Pfam" id="PF13535">
    <property type="entry name" value="ATP-grasp_4"/>
    <property type="match status" value="1"/>
</dbReference>
<evidence type="ECO:0000256" key="2">
    <source>
        <dbReference type="ARBA" id="ARBA00022741"/>
    </source>
</evidence>
<proteinExistence type="predicted"/>
<dbReference type="Pfam" id="PF18603">
    <property type="entry name" value="LAL_C2"/>
    <property type="match status" value="1"/>
</dbReference>
<dbReference type="EMBL" id="CP025085">
    <property type="protein sequence ID" value="AUG99985.1"/>
    <property type="molecule type" value="Genomic_DNA"/>
</dbReference>
<dbReference type="AlphaFoldDB" id="A0A2I5T603"/>
<evidence type="ECO:0000259" key="5">
    <source>
        <dbReference type="PROSITE" id="PS50975"/>
    </source>
</evidence>
<dbReference type="RefSeq" id="WP_021016859.1">
    <property type="nucleotide sequence ID" value="NZ_CP025084.1"/>
</dbReference>
<dbReference type="PANTHER" id="PTHR43585:SF2">
    <property type="entry name" value="ATP-GRASP ENZYME FSQD"/>
    <property type="match status" value="1"/>
</dbReference>
<gene>
    <name evidence="6" type="ORF">CWC46_09325</name>
    <name evidence="7" type="ORF">Ser39006_009330</name>
</gene>
<evidence type="ECO:0000256" key="4">
    <source>
        <dbReference type="PROSITE-ProRule" id="PRU00409"/>
    </source>
</evidence>
<evidence type="ECO:0000313" key="8">
    <source>
        <dbReference type="Proteomes" id="UP000017700"/>
    </source>
</evidence>
<reference evidence="7 8" key="1">
    <citation type="journal article" date="2013" name="Genome Announc.">
        <title>Draft genome sequence of Serratia sp. strain ATCC 39006, a model bacterium for analysis of the biosynthesis and regulation of prodigiosin, a carbapenem, and gas vesicles.</title>
        <authorList>
            <person name="Fineran P.C."/>
            <person name="Iglesias Cans M.C."/>
            <person name="Ramsay J.P."/>
            <person name="Wilf N.M."/>
            <person name="Cossyleon D."/>
            <person name="McNeil M.B."/>
            <person name="Williamson N.R."/>
            <person name="Monson R.E."/>
            <person name="Becher S.A."/>
            <person name="Stanton J.A."/>
            <person name="Brugger K."/>
            <person name="Brown S.D."/>
            <person name="Salmond G.P."/>
        </authorList>
    </citation>
    <scope>NUCLEOTIDE SEQUENCE [LARGE SCALE GENOMIC DNA]</scope>
    <source>
        <strain evidence="7">ATCC 39006</strain>
        <strain evidence="8">ATCC 39006 / SC 11482</strain>
    </source>
</reference>
<keyword evidence="1 7" id="KW-0436">Ligase</keyword>
<dbReference type="InterPro" id="IPR040570">
    <property type="entry name" value="LAL_C2"/>
</dbReference>
<dbReference type="SMART" id="SM01209">
    <property type="entry name" value="GARS_A"/>
    <property type="match status" value="1"/>
</dbReference>
<dbReference type="GO" id="GO:0016874">
    <property type="term" value="F:ligase activity"/>
    <property type="evidence" value="ECO:0007669"/>
    <property type="project" value="UniProtKB-KW"/>
</dbReference>
<feature type="domain" description="ATP-grasp" evidence="5">
    <location>
        <begin position="116"/>
        <end position="316"/>
    </location>
</feature>
<evidence type="ECO:0000313" key="7">
    <source>
        <dbReference type="EMBL" id="AUH04305.1"/>
    </source>
</evidence>
<dbReference type="OrthoDB" id="9134168at2"/>
<reference evidence="6 9" key="3">
    <citation type="submission" date="2017-11" db="EMBL/GenBank/DDBJ databases">
        <title>Complete genome sequence of Serratia sp. ATCC 39006 LacA.</title>
        <authorList>
            <person name="Hampton H.G."/>
            <person name="Jackson S.A."/>
            <person name="Jauregui R."/>
            <person name="Poulter G.T.M."/>
            <person name="Salmond G.P.C."/>
            <person name="Fineran P.C."/>
        </authorList>
    </citation>
    <scope>NUCLEOTIDE SEQUENCE [LARGE SCALE GENOMIC DNA]</scope>
    <source>
        <strain evidence="6 9">ATCC 39006</strain>
    </source>
</reference>
<dbReference type="EMBL" id="CP025084">
    <property type="protein sequence ID" value="AUH04305.1"/>
    <property type="molecule type" value="Genomic_DNA"/>
</dbReference>
<dbReference type="Proteomes" id="UP000017700">
    <property type="component" value="Chromosome"/>
</dbReference>
<dbReference type="STRING" id="104623.Ser39006_03597"/>
<accession>A0A2I5T603</accession>
<dbReference type="Proteomes" id="UP000233778">
    <property type="component" value="Chromosome"/>
</dbReference>
<evidence type="ECO:0000313" key="6">
    <source>
        <dbReference type="EMBL" id="AUG99985.1"/>
    </source>
</evidence>
<keyword evidence="2 4" id="KW-0547">Nucleotide-binding</keyword>
<dbReference type="GO" id="GO:0005524">
    <property type="term" value="F:ATP binding"/>
    <property type="evidence" value="ECO:0007669"/>
    <property type="project" value="UniProtKB-UniRule"/>
</dbReference>
<dbReference type="InterPro" id="IPR052032">
    <property type="entry name" value="ATP-dep_AA_Ligase"/>
</dbReference>
<evidence type="ECO:0000313" key="9">
    <source>
        <dbReference type="Proteomes" id="UP000233778"/>
    </source>
</evidence>
<dbReference type="Gene3D" id="3.30.1490.20">
    <property type="entry name" value="ATP-grasp fold, A domain"/>
    <property type="match status" value="1"/>
</dbReference>
<dbReference type="PROSITE" id="PS50975">
    <property type="entry name" value="ATP_GRASP"/>
    <property type="match status" value="1"/>
</dbReference>
<evidence type="ECO:0000256" key="1">
    <source>
        <dbReference type="ARBA" id="ARBA00022598"/>
    </source>
</evidence>
<organism evidence="7 8">
    <name type="scientific">Serratia sp. (strain ATCC 39006)</name>
    <name type="common">Prodigiosinella confusarubida</name>
    <dbReference type="NCBI Taxonomy" id="104623"/>
    <lineage>
        <taxon>Bacteria</taxon>
        <taxon>Pseudomonadati</taxon>
        <taxon>Pseudomonadota</taxon>
        <taxon>Gammaproteobacteria</taxon>
        <taxon>Enterobacterales</taxon>
        <taxon>Pectobacteriaceae</taxon>
        <taxon>Prodigiosinella</taxon>
    </lineage>
</organism>
<dbReference type="Gene3D" id="3.40.50.20">
    <property type="match status" value="1"/>
</dbReference>
<keyword evidence="8" id="KW-1185">Reference proteome</keyword>
<dbReference type="InterPro" id="IPR013815">
    <property type="entry name" value="ATP_grasp_subdomain_1"/>
</dbReference>
<evidence type="ECO:0000256" key="3">
    <source>
        <dbReference type="ARBA" id="ARBA00022840"/>
    </source>
</evidence>
<dbReference type="KEGG" id="sera:Ser39006_009330"/>
<dbReference type="GO" id="GO:0046872">
    <property type="term" value="F:metal ion binding"/>
    <property type="evidence" value="ECO:0007669"/>
    <property type="project" value="InterPro"/>
</dbReference>
<keyword evidence="3 4" id="KW-0067">ATP-binding</keyword>
<dbReference type="KEGG" id="serq:CWC46_09325"/>